<feature type="region of interest" description="Disordered" evidence="1">
    <location>
        <begin position="1"/>
        <end position="24"/>
    </location>
</feature>
<protein>
    <submittedName>
        <fullName evidence="2">Uncharacterized protein</fullName>
    </submittedName>
</protein>
<dbReference type="EMBL" id="CAAALY010023033">
    <property type="protein sequence ID" value="VEL14986.1"/>
    <property type="molecule type" value="Genomic_DNA"/>
</dbReference>
<name>A0A3S5CEM5_9PLAT</name>
<dbReference type="OrthoDB" id="6252103at2759"/>
<gene>
    <name evidence="2" type="ORF">PXEA_LOCUS8426</name>
</gene>
<dbReference type="Proteomes" id="UP000784294">
    <property type="component" value="Unassembled WGS sequence"/>
</dbReference>
<evidence type="ECO:0000313" key="2">
    <source>
        <dbReference type="EMBL" id="VEL14986.1"/>
    </source>
</evidence>
<feature type="compositionally biased region" description="Basic and acidic residues" evidence="1">
    <location>
        <begin position="1"/>
        <end position="12"/>
    </location>
</feature>
<sequence>MYDGSLIRELDGSRSGSVNGMDITKDGLRFATGGDDKILKDLA</sequence>
<keyword evidence="3" id="KW-1185">Reference proteome</keyword>
<evidence type="ECO:0000256" key="1">
    <source>
        <dbReference type="SAM" id="MobiDB-lite"/>
    </source>
</evidence>
<comment type="caution">
    <text evidence="2">The sequence shown here is derived from an EMBL/GenBank/DDBJ whole genome shotgun (WGS) entry which is preliminary data.</text>
</comment>
<accession>A0A3S5CEM5</accession>
<organism evidence="2 3">
    <name type="scientific">Protopolystoma xenopodis</name>
    <dbReference type="NCBI Taxonomy" id="117903"/>
    <lineage>
        <taxon>Eukaryota</taxon>
        <taxon>Metazoa</taxon>
        <taxon>Spiralia</taxon>
        <taxon>Lophotrochozoa</taxon>
        <taxon>Platyhelminthes</taxon>
        <taxon>Monogenea</taxon>
        <taxon>Polyopisthocotylea</taxon>
        <taxon>Polystomatidea</taxon>
        <taxon>Polystomatidae</taxon>
        <taxon>Protopolystoma</taxon>
    </lineage>
</organism>
<dbReference type="AlphaFoldDB" id="A0A3S5CEM5"/>
<reference evidence="2" key="1">
    <citation type="submission" date="2018-11" db="EMBL/GenBank/DDBJ databases">
        <authorList>
            <consortium name="Pathogen Informatics"/>
        </authorList>
    </citation>
    <scope>NUCLEOTIDE SEQUENCE</scope>
</reference>
<proteinExistence type="predicted"/>
<evidence type="ECO:0000313" key="3">
    <source>
        <dbReference type="Proteomes" id="UP000784294"/>
    </source>
</evidence>